<keyword evidence="1" id="KW-1133">Transmembrane helix</keyword>
<feature type="transmembrane region" description="Helical" evidence="1">
    <location>
        <begin position="422"/>
        <end position="443"/>
    </location>
</feature>
<dbReference type="Gene3D" id="1.20.1640.10">
    <property type="entry name" value="Multidrug efflux transporter AcrB transmembrane domain"/>
    <property type="match status" value="2"/>
</dbReference>
<dbReference type="Gene3D" id="3.30.2090.10">
    <property type="entry name" value="Multidrug efflux transporter AcrB TolC docking domain, DN and DC subdomains"/>
    <property type="match status" value="2"/>
</dbReference>
<dbReference type="AlphaFoldDB" id="A0A3B1AH43"/>
<evidence type="ECO:0000313" key="2">
    <source>
        <dbReference type="EMBL" id="VAW99203.1"/>
    </source>
</evidence>
<feature type="transmembrane region" description="Helical" evidence="1">
    <location>
        <begin position="350"/>
        <end position="368"/>
    </location>
</feature>
<dbReference type="Gene3D" id="3.30.70.1320">
    <property type="entry name" value="Multidrug efflux transporter AcrB pore domain like"/>
    <property type="match status" value="1"/>
</dbReference>
<organism evidence="2">
    <name type="scientific">hydrothermal vent metagenome</name>
    <dbReference type="NCBI Taxonomy" id="652676"/>
    <lineage>
        <taxon>unclassified sequences</taxon>
        <taxon>metagenomes</taxon>
        <taxon>ecological metagenomes</taxon>
    </lineage>
</organism>
<feature type="transmembrane region" description="Helical" evidence="1">
    <location>
        <begin position="881"/>
        <end position="900"/>
    </location>
</feature>
<dbReference type="SUPFAM" id="SSF82866">
    <property type="entry name" value="Multidrug efflux transporter AcrB transmembrane domain"/>
    <property type="match status" value="2"/>
</dbReference>
<feature type="transmembrane region" description="Helical" evidence="1">
    <location>
        <begin position="912"/>
        <end position="936"/>
    </location>
</feature>
<keyword evidence="1" id="KW-0812">Transmembrane</keyword>
<gene>
    <name evidence="2" type="ORF">MNBD_GAMMA21-2698</name>
</gene>
<dbReference type="SUPFAM" id="SSF82714">
    <property type="entry name" value="Multidrug efflux transporter AcrB TolC docking domain, DN and DC subdomains"/>
    <property type="match status" value="2"/>
</dbReference>
<dbReference type="InterPro" id="IPR027463">
    <property type="entry name" value="AcrB_DN_DC_subdom"/>
</dbReference>
<dbReference type="Gene3D" id="3.30.70.1440">
    <property type="entry name" value="Multidrug efflux transporter AcrB pore domain"/>
    <property type="match status" value="1"/>
</dbReference>
<feature type="transmembrane region" description="Helical" evidence="1">
    <location>
        <begin position="380"/>
        <end position="402"/>
    </location>
</feature>
<dbReference type="SUPFAM" id="SSF82693">
    <property type="entry name" value="Multidrug efflux transporter AcrB pore domain, PN1, PN2, PC1 and PC2 subdomains"/>
    <property type="match status" value="2"/>
</dbReference>
<dbReference type="GO" id="GO:0005886">
    <property type="term" value="C:plasma membrane"/>
    <property type="evidence" value="ECO:0007669"/>
    <property type="project" value="TreeGrafter"/>
</dbReference>
<feature type="transmembrane region" description="Helical" evidence="1">
    <location>
        <begin position="450"/>
        <end position="467"/>
    </location>
</feature>
<accession>A0A3B1AH43</accession>
<dbReference type="PANTHER" id="PTHR32063:SF33">
    <property type="entry name" value="RND SUPERFAMILY EFFLUX PUMP PERMEASE COMPONENT"/>
    <property type="match status" value="1"/>
</dbReference>
<name>A0A3B1AH43_9ZZZZ</name>
<evidence type="ECO:0000256" key="1">
    <source>
        <dbReference type="SAM" id="Phobius"/>
    </source>
</evidence>
<dbReference type="EMBL" id="UOFR01000066">
    <property type="protein sequence ID" value="VAW99203.1"/>
    <property type="molecule type" value="Genomic_DNA"/>
</dbReference>
<dbReference type="Gene3D" id="3.30.70.1430">
    <property type="entry name" value="Multidrug efflux transporter AcrB pore domain"/>
    <property type="match status" value="2"/>
</dbReference>
<sequence length="1026" mass="114046">MVEKGLVVSLISIFIFALGVFAIIKMNREAFPNVNLDLVQISVAQPGASPQEIERLIVIPIEQELKILSGIDKITSVSFPGSARITLELDHDASNREQITNEVQLAIDRARLPADLPNKPYVLEIDARVFPVIQLAFSAPYGEVKMKQISSKIEDDLLRINGVGRVRIQGDRKEEIRITVKPELLKKHRITIGDITTVLQKWNVNVSGGGIDTEQGQKTVRIVGEYKNADDVANLVLRSNQAGQSLRLMDVADVKQTLIKAETYQDVSGEPAIHMVVMKLENADIIDTVDDIMAYLKTVPVKYGDKIVVDSFDDFSKFARLRLGVLTNNGLVGFFLVLFTLVIFLRPSVAVSTTIGIPLVFLTGLFILHMMGVTLNLISMMAFIMVLGMLVDDAIILGENITFHMEQGMPPMKAAVVGAKELMGPVTTTILTTVVAFVPLLFLSGIIGKFIVAIPIVVILLLVLSWLESFLILPNHVAHLTNTSKVVGERRWLLWLEDKYASILEFTLNYHWWMVLLSVFILVGSVFMAKSAMHFQLFPSVGIEQYIVRVTAEPGTSLEEMRKRLLKIDVSIRNSVDEKYVDATLITSGKTAMDAGDPMIQIGSRFGQIRVIYIPYTLRTEHDAINDMFILKKKLVEQYPDLEFAFQEIQPGPPTGRALQVEIVGDDYDIGEDVASKLMDYLKNIDGVTTIESDMLPGDPEIRIVFDRTISAFAGIDLATAGSHIRAAVDGLRVATTRWGTDEVDITIRFPETSYQQQFQQLQELQIPNSRGGMITMSKVAKFYEHDGFTNIRHKDNQRIISVLANIDSRIITSTELNAMVEKNQSDWLSESNNERVTINYGGENEKNQESVNDLAFAFGFALLAVFFILAVQFNNLGYPIAVMLAIPFGAIGVIVSFYFHDLLWKPMPLSFMSTLGMVALTGVVVNSSLILLVFIQRSIKEGMDRREAIVYSCRRRLRAVLLTAITTIVGLLPTAYGWGGLDPFVSSMALALSWGLIFATLITLIVIPAIFMAGSDIFVRKAQKT</sequence>
<feature type="transmembrane region" description="Helical" evidence="1">
    <location>
        <begin position="855"/>
        <end position="874"/>
    </location>
</feature>
<feature type="transmembrane region" description="Helical" evidence="1">
    <location>
        <begin position="992"/>
        <end position="1015"/>
    </location>
</feature>
<protein>
    <submittedName>
        <fullName evidence="2">RND multidrug efflux transporter Acriflavin resistance protein</fullName>
    </submittedName>
</protein>
<feature type="transmembrane region" description="Helical" evidence="1">
    <location>
        <begin position="6"/>
        <end position="24"/>
    </location>
</feature>
<dbReference type="PANTHER" id="PTHR32063">
    <property type="match status" value="1"/>
</dbReference>
<dbReference type="Pfam" id="PF00873">
    <property type="entry name" value="ACR_tran"/>
    <property type="match status" value="1"/>
</dbReference>
<proteinExistence type="predicted"/>
<feature type="transmembrane region" description="Helical" evidence="1">
    <location>
        <begin position="957"/>
        <end position="980"/>
    </location>
</feature>
<reference evidence="2" key="1">
    <citation type="submission" date="2018-06" db="EMBL/GenBank/DDBJ databases">
        <authorList>
            <person name="Zhirakovskaya E."/>
        </authorList>
    </citation>
    <scope>NUCLEOTIDE SEQUENCE</scope>
</reference>
<feature type="transmembrane region" description="Helical" evidence="1">
    <location>
        <begin position="325"/>
        <end position="344"/>
    </location>
</feature>
<keyword evidence="1" id="KW-0472">Membrane</keyword>
<dbReference type="PRINTS" id="PR00702">
    <property type="entry name" value="ACRIFLAVINRP"/>
</dbReference>
<dbReference type="InterPro" id="IPR001036">
    <property type="entry name" value="Acrflvin-R"/>
</dbReference>
<feature type="transmembrane region" description="Helical" evidence="1">
    <location>
        <begin position="510"/>
        <end position="529"/>
    </location>
</feature>
<dbReference type="GO" id="GO:0042910">
    <property type="term" value="F:xenobiotic transmembrane transporter activity"/>
    <property type="evidence" value="ECO:0007669"/>
    <property type="project" value="TreeGrafter"/>
</dbReference>